<evidence type="ECO:0000313" key="19">
    <source>
        <dbReference type="Proteomes" id="UP000288716"/>
    </source>
</evidence>
<comment type="caution">
    <text evidence="18">The sequence shown here is derived from an EMBL/GenBank/DDBJ whole genome shotgun (WGS) entry which is preliminary data.</text>
</comment>
<evidence type="ECO:0000259" key="16">
    <source>
        <dbReference type="PROSITE" id="PS50835"/>
    </source>
</evidence>
<dbReference type="PROSITE" id="PS50853">
    <property type="entry name" value="FN3"/>
    <property type="match status" value="1"/>
</dbReference>
<dbReference type="InterPro" id="IPR051170">
    <property type="entry name" value="Neural/epithelial_adhesion"/>
</dbReference>
<gene>
    <name evidence="18" type="ORF">B4U80_05344</name>
</gene>
<dbReference type="Pfam" id="PF07679">
    <property type="entry name" value="I-set"/>
    <property type="match status" value="1"/>
</dbReference>
<evidence type="ECO:0000256" key="11">
    <source>
        <dbReference type="ARBA" id="ARBA00023157"/>
    </source>
</evidence>
<keyword evidence="11" id="KW-1015">Disulfide bond</keyword>
<reference evidence="18 19" key="1">
    <citation type="journal article" date="2018" name="Gigascience">
        <title>Genomes of trombidid mites reveal novel predicted allergens and laterally-transferred genes associated with secondary metabolism.</title>
        <authorList>
            <person name="Dong X."/>
            <person name="Chaisiri K."/>
            <person name="Xia D."/>
            <person name="Armstrong S.D."/>
            <person name="Fang Y."/>
            <person name="Donnelly M.J."/>
            <person name="Kadowaki T."/>
            <person name="McGarry J.W."/>
            <person name="Darby A.C."/>
            <person name="Makepeace B.L."/>
        </authorList>
    </citation>
    <scope>NUCLEOTIDE SEQUENCE [LARGE SCALE GENOMIC DNA]</scope>
    <source>
        <strain evidence="18">UoL-UT</strain>
    </source>
</reference>
<dbReference type="OrthoDB" id="10253954at2759"/>
<dbReference type="Proteomes" id="UP000288716">
    <property type="component" value="Unassembled WGS sequence"/>
</dbReference>
<dbReference type="SUPFAM" id="SSF48726">
    <property type="entry name" value="Immunoglobulin"/>
    <property type="match status" value="2"/>
</dbReference>
<evidence type="ECO:0000313" key="18">
    <source>
        <dbReference type="EMBL" id="RWS23756.1"/>
    </source>
</evidence>
<evidence type="ECO:0000256" key="10">
    <source>
        <dbReference type="ARBA" id="ARBA00023136"/>
    </source>
</evidence>
<keyword evidence="10" id="KW-0472">Membrane</keyword>
<keyword evidence="13" id="KW-0325">Glycoprotein</keyword>
<keyword evidence="8" id="KW-0904">Protein phosphatase</keyword>
<dbReference type="AlphaFoldDB" id="A0A443S870"/>
<keyword evidence="14" id="KW-0393">Immunoglobulin domain</keyword>
<evidence type="ECO:0000256" key="3">
    <source>
        <dbReference type="ARBA" id="ARBA00013064"/>
    </source>
</evidence>
<evidence type="ECO:0000256" key="14">
    <source>
        <dbReference type="ARBA" id="ARBA00023319"/>
    </source>
</evidence>
<keyword evidence="19" id="KW-1185">Reference proteome</keyword>
<sequence length="234" mass="26632">MFSSKASLKIINVEQSDQGHYECVIENRVGMLHSNPAILYVKIRLESPKFITVPKPSYEMTEGDTLELLCEAIGHPKPIVYWKKGMTKMETFDDYERTSKSKLILNDIQHSEQYMCVAASKFGQITAETKIIVNSSAKTDSKQLTPLTINSITSDTISLSWNRLMSNANECKILVSETNKQCETNNTEIVEKKEIVVNKTEYRIGNLKSDTRYDIEILCYNKSAELTLKTVKKE</sequence>
<dbReference type="InterPro" id="IPR007110">
    <property type="entry name" value="Ig-like_dom"/>
</dbReference>
<dbReference type="InterPro" id="IPR036179">
    <property type="entry name" value="Ig-like_dom_sf"/>
</dbReference>
<evidence type="ECO:0000256" key="2">
    <source>
        <dbReference type="ARBA" id="ARBA00010504"/>
    </source>
</evidence>
<evidence type="ECO:0000256" key="9">
    <source>
        <dbReference type="ARBA" id="ARBA00022989"/>
    </source>
</evidence>
<keyword evidence="4" id="KW-0812">Transmembrane</keyword>
<dbReference type="VEuPathDB" id="VectorBase:LDEU008284"/>
<evidence type="ECO:0000256" key="8">
    <source>
        <dbReference type="ARBA" id="ARBA00022912"/>
    </source>
</evidence>
<name>A0A443S870_9ACAR</name>
<dbReference type="PANTHER" id="PTHR12231:SF253">
    <property type="entry name" value="DPR-INTERACTING PROTEIN ETA, ISOFORM B-RELATED"/>
    <property type="match status" value="1"/>
</dbReference>
<proteinExistence type="inferred from homology"/>
<keyword evidence="6" id="KW-0677">Repeat</keyword>
<comment type="subcellular location">
    <subcellularLocation>
        <location evidence="1">Membrane</location>
        <topology evidence="1">Single-pass membrane protein</topology>
    </subcellularLocation>
</comment>
<evidence type="ECO:0000256" key="6">
    <source>
        <dbReference type="ARBA" id="ARBA00022737"/>
    </source>
</evidence>
<dbReference type="PANTHER" id="PTHR12231">
    <property type="entry name" value="CTX-RELATED TYPE I TRANSMEMBRANE PROTEIN"/>
    <property type="match status" value="1"/>
</dbReference>
<comment type="catalytic activity">
    <reaction evidence="15">
        <text>O-phospho-L-tyrosyl-[protein] + H2O = L-tyrosyl-[protein] + phosphate</text>
        <dbReference type="Rhea" id="RHEA:10684"/>
        <dbReference type="Rhea" id="RHEA-COMP:10136"/>
        <dbReference type="Rhea" id="RHEA-COMP:20101"/>
        <dbReference type="ChEBI" id="CHEBI:15377"/>
        <dbReference type="ChEBI" id="CHEBI:43474"/>
        <dbReference type="ChEBI" id="CHEBI:46858"/>
        <dbReference type="ChEBI" id="CHEBI:61978"/>
        <dbReference type="EC" id="3.1.3.48"/>
    </reaction>
</comment>
<feature type="domain" description="Fibronectin type-III" evidence="17">
    <location>
        <begin position="143"/>
        <end position="233"/>
    </location>
</feature>
<evidence type="ECO:0000256" key="15">
    <source>
        <dbReference type="ARBA" id="ARBA00051722"/>
    </source>
</evidence>
<evidence type="ECO:0000256" key="5">
    <source>
        <dbReference type="ARBA" id="ARBA00022729"/>
    </source>
</evidence>
<evidence type="ECO:0000256" key="7">
    <source>
        <dbReference type="ARBA" id="ARBA00022801"/>
    </source>
</evidence>
<dbReference type="Gene3D" id="2.60.40.10">
    <property type="entry name" value="Immunoglobulins"/>
    <property type="match status" value="3"/>
</dbReference>
<dbReference type="CDD" id="cd00063">
    <property type="entry name" value="FN3"/>
    <property type="match status" value="1"/>
</dbReference>
<protein>
    <recommendedName>
        <fullName evidence="3">protein-tyrosine-phosphatase</fullName>
        <ecNumber evidence="3">3.1.3.48</ecNumber>
    </recommendedName>
</protein>
<comment type="similarity">
    <text evidence="2">Belongs to the protein-tyrosine phosphatase family. Receptor class 2A subfamily.</text>
</comment>
<keyword evidence="7" id="KW-0378">Hydrolase</keyword>
<evidence type="ECO:0000256" key="13">
    <source>
        <dbReference type="ARBA" id="ARBA00023180"/>
    </source>
</evidence>
<evidence type="ECO:0000259" key="17">
    <source>
        <dbReference type="PROSITE" id="PS50853"/>
    </source>
</evidence>
<dbReference type="STRING" id="299467.A0A443S870"/>
<accession>A0A443S870</accession>
<evidence type="ECO:0000256" key="4">
    <source>
        <dbReference type="ARBA" id="ARBA00022692"/>
    </source>
</evidence>
<dbReference type="GO" id="GO:0030154">
    <property type="term" value="P:cell differentiation"/>
    <property type="evidence" value="ECO:0007669"/>
    <property type="project" value="UniProtKB-ARBA"/>
</dbReference>
<dbReference type="InterPro" id="IPR036116">
    <property type="entry name" value="FN3_sf"/>
</dbReference>
<dbReference type="EC" id="3.1.3.48" evidence="3"/>
<dbReference type="InterPro" id="IPR003961">
    <property type="entry name" value="FN3_dom"/>
</dbReference>
<dbReference type="InterPro" id="IPR003599">
    <property type="entry name" value="Ig_sub"/>
</dbReference>
<dbReference type="GO" id="GO:0004725">
    <property type="term" value="F:protein tyrosine phosphatase activity"/>
    <property type="evidence" value="ECO:0007669"/>
    <property type="project" value="UniProtKB-EC"/>
</dbReference>
<organism evidence="18 19">
    <name type="scientific">Leptotrombidium deliense</name>
    <dbReference type="NCBI Taxonomy" id="299467"/>
    <lineage>
        <taxon>Eukaryota</taxon>
        <taxon>Metazoa</taxon>
        <taxon>Ecdysozoa</taxon>
        <taxon>Arthropoda</taxon>
        <taxon>Chelicerata</taxon>
        <taxon>Arachnida</taxon>
        <taxon>Acari</taxon>
        <taxon>Acariformes</taxon>
        <taxon>Trombidiformes</taxon>
        <taxon>Prostigmata</taxon>
        <taxon>Anystina</taxon>
        <taxon>Parasitengona</taxon>
        <taxon>Trombiculoidea</taxon>
        <taxon>Trombiculidae</taxon>
        <taxon>Leptotrombidium</taxon>
    </lineage>
</organism>
<keyword evidence="5" id="KW-0732">Signal</keyword>
<dbReference type="GO" id="GO:0009653">
    <property type="term" value="P:anatomical structure morphogenesis"/>
    <property type="evidence" value="ECO:0007669"/>
    <property type="project" value="UniProtKB-ARBA"/>
</dbReference>
<dbReference type="EMBL" id="NCKV01005928">
    <property type="protein sequence ID" value="RWS23756.1"/>
    <property type="molecule type" value="Genomic_DNA"/>
</dbReference>
<dbReference type="PROSITE" id="PS50835">
    <property type="entry name" value="IG_LIKE"/>
    <property type="match status" value="1"/>
</dbReference>
<dbReference type="FunFam" id="2.60.40.10:FF:000010">
    <property type="entry name" value="receptor-type tyrosine-protein phosphatase delta isoform X1"/>
    <property type="match status" value="1"/>
</dbReference>
<dbReference type="SMART" id="SM00408">
    <property type="entry name" value="IGc2"/>
    <property type="match status" value="1"/>
</dbReference>
<dbReference type="GO" id="GO:0016020">
    <property type="term" value="C:membrane"/>
    <property type="evidence" value="ECO:0007669"/>
    <property type="project" value="UniProtKB-SubCell"/>
</dbReference>
<evidence type="ECO:0000256" key="12">
    <source>
        <dbReference type="ARBA" id="ARBA00023170"/>
    </source>
</evidence>
<dbReference type="InterPro" id="IPR013098">
    <property type="entry name" value="Ig_I-set"/>
</dbReference>
<evidence type="ECO:0000256" key="1">
    <source>
        <dbReference type="ARBA" id="ARBA00004167"/>
    </source>
</evidence>
<dbReference type="InterPro" id="IPR003598">
    <property type="entry name" value="Ig_sub2"/>
</dbReference>
<feature type="domain" description="Ig-like" evidence="16">
    <location>
        <begin position="48"/>
        <end position="145"/>
    </location>
</feature>
<dbReference type="SMART" id="SM00409">
    <property type="entry name" value="IG"/>
    <property type="match status" value="1"/>
</dbReference>
<dbReference type="InterPro" id="IPR013783">
    <property type="entry name" value="Ig-like_fold"/>
</dbReference>
<keyword evidence="9" id="KW-1133">Transmembrane helix</keyword>
<keyword evidence="12 18" id="KW-0675">Receptor</keyword>
<dbReference type="SUPFAM" id="SSF49265">
    <property type="entry name" value="Fibronectin type III"/>
    <property type="match status" value="1"/>
</dbReference>